<dbReference type="Proteomes" id="UP000110898">
    <property type="component" value="Segment"/>
</dbReference>
<name>A0A0U1UZB6_9ALPC</name>
<reference evidence="1 2" key="1">
    <citation type="journal article" date="2016" name="Sci. China Life Sci.">
        <title>Genetic diversity of coronaviruses in Miniopterus fuliginosus bats.</title>
        <authorList>
            <person name="Du J."/>
            <person name="Yang L."/>
            <person name="Ren X."/>
            <person name="Zhang J."/>
            <person name="Dong J."/>
            <person name="Sun L."/>
            <person name="Zhu Y."/>
            <person name="Yang F."/>
            <person name="Zhang S."/>
            <person name="Wu Z."/>
            <person name="Jin Q."/>
        </authorList>
    </citation>
    <scope>NUCLEOTIDE SEQUENCE [LARGE SCALE GENOMIC DNA]</scope>
    <source>
        <strain evidence="1">BtMf-HuB2013</strain>
    </source>
</reference>
<dbReference type="EMBL" id="KJ473798">
    <property type="protein sequence ID" value="AIA62225.1"/>
    <property type="molecule type" value="Genomic_RNA"/>
</dbReference>
<accession>A0A0U1UZB6</accession>
<organism evidence="1 2">
    <name type="scientific">BtMf-AlphaCoV/HuB2013</name>
    <dbReference type="NCBI Taxonomy" id="1503286"/>
    <lineage>
        <taxon>Viruses</taxon>
        <taxon>Riboviria</taxon>
        <taxon>Orthornavirae</taxon>
        <taxon>Pisuviricota</taxon>
        <taxon>Pisoniviricetes</taxon>
        <taxon>Nidovirales</taxon>
        <taxon>Cornidovirineae</taxon>
        <taxon>Coronaviridae</taxon>
        <taxon>Orthocoronavirinae</taxon>
        <taxon>Alphacoronavirus</taxon>
        <taxon>Minunacovirus</taxon>
        <taxon>Alphacoronavirus miniopteri</taxon>
        <taxon>Miniopterus bat coronavirus HKU8</taxon>
    </lineage>
</organism>
<proteinExistence type="predicted"/>
<sequence length="248" mass="28217">MFLRTIRTSLSSSNRLMLIWTLLVRTNQRSSANLRKRRRKRPLRNSTLQHLCSRLLLCCQTLFLRLSLRWLMRLLMLCLSLLHELSTNEMLALLLCIISVLTVNSAPISHKVLNPYDSSIGGFRGSCEQLALTCRLNVNPDAFHAAATTGSPVPIPRACVSFRTVCSAWPKYDFGYLMSPDVYVVTTTPDGKYKYELNSLAFTPEGARLFYTLVAGYAHERRKIIKDGHREKLPDLDAEYIIHPTEGQ</sequence>
<evidence type="ECO:0000313" key="1">
    <source>
        <dbReference type="EMBL" id="AIA62225.1"/>
    </source>
</evidence>
<evidence type="ECO:0000313" key="2">
    <source>
        <dbReference type="Proteomes" id="UP000110898"/>
    </source>
</evidence>
<protein>
    <submittedName>
        <fullName evidence="1">Uncharacterized protein</fullName>
    </submittedName>
</protein>